<dbReference type="InterPro" id="IPR001173">
    <property type="entry name" value="Glyco_trans_2-like"/>
</dbReference>
<dbReference type="CDD" id="cd00761">
    <property type="entry name" value="Glyco_tranf_GTA_type"/>
    <property type="match status" value="1"/>
</dbReference>
<evidence type="ECO:0000256" key="2">
    <source>
        <dbReference type="ARBA" id="ARBA00010488"/>
    </source>
</evidence>
<dbReference type="InterPro" id="IPR029044">
    <property type="entry name" value="Nucleotide-diphossugar_trans"/>
</dbReference>
<comment type="similarity">
    <text evidence="2">Belongs to the CDP-glycerol glycerophosphotransferase family.</text>
</comment>
<name>A0ABY9VUU9_9ACTN</name>
<keyword evidence="4" id="KW-0808">Transferase</keyword>
<keyword evidence="3" id="KW-1003">Cell membrane</keyword>
<dbReference type="InterPro" id="IPR007554">
    <property type="entry name" value="Glycerophosphate_synth"/>
</dbReference>
<keyword evidence="10" id="KW-1185">Reference proteome</keyword>
<evidence type="ECO:0000313" key="9">
    <source>
        <dbReference type="EMBL" id="WNF27360.1"/>
    </source>
</evidence>
<dbReference type="Pfam" id="PF00535">
    <property type="entry name" value="Glycos_transf_2"/>
    <property type="match status" value="1"/>
</dbReference>
<dbReference type="PANTHER" id="PTHR37316:SF3">
    <property type="entry name" value="TEICHOIC ACID GLYCEROL-PHOSPHATE TRANSFERASE"/>
    <property type="match status" value="1"/>
</dbReference>
<evidence type="ECO:0000256" key="7">
    <source>
        <dbReference type="SAM" id="MobiDB-lite"/>
    </source>
</evidence>
<organism evidence="9 10">
    <name type="scientific">Streptomyces durocortorensis</name>
    <dbReference type="NCBI Taxonomy" id="2811104"/>
    <lineage>
        <taxon>Bacteria</taxon>
        <taxon>Bacillati</taxon>
        <taxon>Actinomycetota</taxon>
        <taxon>Actinomycetes</taxon>
        <taxon>Kitasatosporales</taxon>
        <taxon>Streptomycetaceae</taxon>
        <taxon>Streptomyces</taxon>
    </lineage>
</organism>
<proteinExistence type="inferred from homology"/>
<reference evidence="9 10" key="1">
    <citation type="submission" date="2023-09" db="EMBL/GenBank/DDBJ databases">
        <title>Genome completion map analysis of the actinomycetes C11-1.</title>
        <authorList>
            <person name="Qin P."/>
            <person name="Guan P."/>
        </authorList>
    </citation>
    <scope>NUCLEOTIDE SEQUENCE [LARGE SCALE GENOMIC DNA]</scope>
    <source>
        <strain evidence="9 10">C11-1</strain>
    </source>
</reference>
<dbReference type="EMBL" id="CP134500">
    <property type="protein sequence ID" value="WNF27360.1"/>
    <property type="molecule type" value="Genomic_DNA"/>
</dbReference>
<comment type="subcellular location">
    <subcellularLocation>
        <location evidence="1">Cell membrane</location>
        <topology evidence="1">Peripheral membrane protein</topology>
    </subcellularLocation>
</comment>
<evidence type="ECO:0000256" key="4">
    <source>
        <dbReference type="ARBA" id="ARBA00022679"/>
    </source>
</evidence>
<dbReference type="SUPFAM" id="SSF53756">
    <property type="entry name" value="UDP-Glycosyltransferase/glycogen phosphorylase"/>
    <property type="match status" value="1"/>
</dbReference>
<dbReference type="Proteomes" id="UP001303236">
    <property type="component" value="Chromosome"/>
</dbReference>
<dbReference type="SUPFAM" id="SSF53448">
    <property type="entry name" value="Nucleotide-diphospho-sugar transferases"/>
    <property type="match status" value="1"/>
</dbReference>
<evidence type="ECO:0000256" key="1">
    <source>
        <dbReference type="ARBA" id="ARBA00004202"/>
    </source>
</evidence>
<sequence length="754" mass="84399">MPRFSVIVPAFRVQAYLHACLDSVLSQSFKDYEIIVVDDRSPDACGPIADEYARRDPRVTALHLPRNTGLGPARNAGMARASGDYLIFLDGDDTLLPDALQAIADRIGATGEPDVLMYDYARTYWSGRSVRNVLAAHLDESGPASFRLTDRPELLQLLMVVWNKAYRRAFVEAEGFTFPPGYYEDTPWTYPVLMSAGSIAVLDAVCVSYRQRRRGNILSTTSEKHFDVFDQYDRVFAFIESRPPLAPWRPVMYRRMLDHYSALFASRDRLPPHSRAAFFRRATASCRRHHAPGAPAPRRALLRHGLMRLGARRTYRTLSGAQRLGGRLRRGSAAVRRAVRSTAHQVHYRVQLRLPLRSRDAVFAARGNRGFTGSPAAIEAKARELVPGLRTAWICRPVDAHTVPTGTRHLAPDTFAYWTALARSAYLVNNAPFDHRLVKRRGQVLLQTHEGTPLRTVGTDLLDRPAAARGTDFEQLLRSVDTWDFSLSANPHATLVRERAYPSAYTTLEYGSPSNDVYHRTGPADVARLRETLGIPAGSTALLYAPEHRDYRRSQRPVLDLERLIRVLGPQFVILARTPHPVAPGCGRRTPHPRIIDVGAHRSVQTLALASDALITDYASLMFDYVNLDRPVVLHLEDIEAYEAARGTYFDITAFPPGIIARSQDELFDIFATDHWRGSRSAQLRAAFRARFCPYDDGYAAERVVRRVFLGETDGLPLPVPSTARRTPGALPAQEKRARSWAQELPAGSALQGR</sequence>
<dbReference type="PANTHER" id="PTHR37316">
    <property type="entry name" value="TEICHOIC ACID GLYCEROL-PHOSPHATE PRIMASE"/>
    <property type="match status" value="1"/>
</dbReference>
<gene>
    <name evidence="9" type="ORF">RI138_11205</name>
</gene>
<keyword evidence="6" id="KW-0472">Membrane</keyword>
<evidence type="ECO:0000259" key="8">
    <source>
        <dbReference type="Pfam" id="PF00535"/>
    </source>
</evidence>
<dbReference type="Gene3D" id="3.40.50.12580">
    <property type="match status" value="1"/>
</dbReference>
<keyword evidence="5" id="KW-0777">Teichoic acid biosynthesis</keyword>
<dbReference type="InterPro" id="IPR043149">
    <property type="entry name" value="TagF_N"/>
</dbReference>
<evidence type="ECO:0000256" key="5">
    <source>
        <dbReference type="ARBA" id="ARBA00022944"/>
    </source>
</evidence>
<feature type="region of interest" description="Disordered" evidence="7">
    <location>
        <begin position="719"/>
        <end position="754"/>
    </location>
</feature>
<dbReference type="Gene3D" id="3.40.50.11820">
    <property type="match status" value="1"/>
</dbReference>
<protein>
    <submittedName>
        <fullName evidence="9">Bifunctional glycosyltransferase family 2 protein/CDP-glycerol:glycerophosphate glycerophosphotransferase</fullName>
    </submittedName>
</protein>
<evidence type="ECO:0000256" key="3">
    <source>
        <dbReference type="ARBA" id="ARBA00022475"/>
    </source>
</evidence>
<dbReference type="Gene3D" id="3.90.550.10">
    <property type="entry name" value="Spore Coat Polysaccharide Biosynthesis Protein SpsA, Chain A"/>
    <property type="match status" value="1"/>
</dbReference>
<dbReference type="InterPro" id="IPR051612">
    <property type="entry name" value="Teichoic_Acid_Biosynth"/>
</dbReference>
<dbReference type="Pfam" id="PF04464">
    <property type="entry name" value="Glyphos_transf"/>
    <property type="match status" value="1"/>
</dbReference>
<evidence type="ECO:0000313" key="10">
    <source>
        <dbReference type="Proteomes" id="UP001303236"/>
    </source>
</evidence>
<feature type="domain" description="Glycosyltransferase 2-like" evidence="8">
    <location>
        <begin position="5"/>
        <end position="129"/>
    </location>
</feature>
<accession>A0ABY9VUU9</accession>
<dbReference type="InterPro" id="IPR043148">
    <property type="entry name" value="TagF_C"/>
</dbReference>
<evidence type="ECO:0000256" key="6">
    <source>
        <dbReference type="ARBA" id="ARBA00023136"/>
    </source>
</evidence>